<evidence type="ECO:0000256" key="1">
    <source>
        <dbReference type="ARBA" id="ARBA00000085"/>
    </source>
</evidence>
<dbReference type="GO" id="GO:0016301">
    <property type="term" value="F:kinase activity"/>
    <property type="evidence" value="ECO:0007669"/>
    <property type="project" value="UniProtKB-KW"/>
</dbReference>
<organism evidence="6 7">
    <name type="scientific">Desulfobotulus pelophilus</name>
    <dbReference type="NCBI Taxonomy" id="2823377"/>
    <lineage>
        <taxon>Bacteria</taxon>
        <taxon>Pseudomonadati</taxon>
        <taxon>Thermodesulfobacteriota</taxon>
        <taxon>Desulfobacteria</taxon>
        <taxon>Desulfobacterales</taxon>
        <taxon>Desulfobacteraceae</taxon>
        <taxon>Desulfobotulus</taxon>
    </lineage>
</organism>
<evidence type="ECO:0000256" key="2">
    <source>
        <dbReference type="ARBA" id="ARBA00012438"/>
    </source>
</evidence>
<gene>
    <name evidence="6" type="ORF">OOT00_10570</name>
</gene>
<dbReference type="RefSeq" id="WP_265425348.1">
    <property type="nucleotide sequence ID" value="NZ_JAPFPW010000011.1"/>
</dbReference>
<evidence type="ECO:0000256" key="4">
    <source>
        <dbReference type="SAM" id="Phobius"/>
    </source>
</evidence>
<name>A0ABT3NAF1_9BACT</name>
<keyword evidence="4" id="KW-1133">Transmembrane helix</keyword>
<dbReference type="InterPro" id="IPR036890">
    <property type="entry name" value="HATPase_C_sf"/>
</dbReference>
<keyword evidence="4" id="KW-0472">Membrane</keyword>
<dbReference type="InterPro" id="IPR005467">
    <property type="entry name" value="His_kinase_dom"/>
</dbReference>
<evidence type="ECO:0000313" key="6">
    <source>
        <dbReference type="EMBL" id="MCW7754429.1"/>
    </source>
</evidence>
<dbReference type="EC" id="2.7.13.3" evidence="2"/>
<feature type="transmembrane region" description="Helical" evidence="4">
    <location>
        <begin position="12"/>
        <end position="33"/>
    </location>
</feature>
<protein>
    <recommendedName>
        <fullName evidence="2">histidine kinase</fullName>
        <ecNumber evidence="2">2.7.13.3</ecNumber>
    </recommendedName>
</protein>
<evidence type="ECO:0000313" key="7">
    <source>
        <dbReference type="Proteomes" id="UP001209681"/>
    </source>
</evidence>
<accession>A0ABT3NAF1</accession>
<keyword evidence="6" id="KW-0808">Transferase</keyword>
<keyword evidence="6" id="KW-0418">Kinase</keyword>
<comment type="catalytic activity">
    <reaction evidence="1">
        <text>ATP + protein L-histidine = ADP + protein N-phospho-L-histidine.</text>
        <dbReference type="EC" id="2.7.13.3"/>
    </reaction>
</comment>
<dbReference type="PANTHER" id="PTHR43547:SF2">
    <property type="entry name" value="HYBRID SIGNAL TRANSDUCTION HISTIDINE KINASE C"/>
    <property type="match status" value="1"/>
</dbReference>
<dbReference type="PROSITE" id="PS50109">
    <property type="entry name" value="HIS_KIN"/>
    <property type="match status" value="1"/>
</dbReference>
<proteinExistence type="predicted"/>
<reference evidence="6 7" key="1">
    <citation type="submission" date="2022-11" db="EMBL/GenBank/DDBJ databases">
        <title>Desulfobotulus tamanensis H1 sp. nov. - anaerobic, alkaliphilic, sulphate reducing bacterium isolated from terrestrial mud volcano.</title>
        <authorList>
            <person name="Frolova A."/>
            <person name="Merkel A.Y."/>
            <person name="Slobodkin A.I."/>
        </authorList>
    </citation>
    <scope>NUCLEOTIDE SEQUENCE [LARGE SCALE GENOMIC DNA]</scope>
    <source>
        <strain evidence="6 7">H1</strain>
    </source>
</reference>
<dbReference type="EMBL" id="JAPFPW010000011">
    <property type="protein sequence ID" value="MCW7754429.1"/>
    <property type="molecule type" value="Genomic_DNA"/>
</dbReference>
<dbReference type="PANTHER" id="PTHR43547">
    <property type="entry name" value="TWO-COMPONENT HISTIDINE KINASE"/>
    <property type="match status" value="1"/>
</dbReference>
<feature type="domain" description="Histidine kinase" evidence="5">
    <location>
        <begin position="99"/>
        <end position="313"/>
    </location>
</feature>
<dbReference type="Proteomes" id="UP001209681">
    <property type="component" value="Unassembled WGS sequence"/>
</dbReference>
<dbReference type="CDD" id="cd00075">
    <property type="entry name" value="HATPase"/>
    <property type="match status" value="1"/>
</dbReference>
<feature type="transmembrane region" description="Helical" evidence="4">
    <location>
        <begin position="53"/>
        <end position="83"/>
    </location>
</feature>
<dbReference type="Pfam" id="PF02518">
    <property type="entry name" value="HATPase_c"/>
    <property type="match status" value="1"/>
</dbReference>
<dbReference type="Pfam" id="PF00512">
    <property type="entry name" value="HisKA"/>
    <property type="match status" value="1"/>
</dbReference>
<dbReference type="SUPFAM" id="SSF55874">
    <property type="entry name" value="ATPase domain of HSP90 chaperone/DNA topoisomerase II/histidine kinase"/>
    <property type="match status" value="1"/>
</dbReference>
<evidence type="ECO:0000259" key="5">
    <source>
        <dbReference type="PROSITE" id="PS50109"/>
    </source>
</evidence>
<dbReference type="SMART" id="SM00388">
    <property type="entry name" value="HisKA"/>
    <property type="match status" value="1"/>
</dbReference>
<keyword evidence="7" id="KW-1185">Reference proteome</keyword>
<evidence type="ECO:0000256" key="3">
    <source>
        <dbReference type="ARBA" id="ARBA00022553"/>
    </source>
</evidence>
<dbReference type="InterPro" id="IPR004358">
    <property type="entry name" value="Sig_transdc_His_kin-like_C"/>
</dbReference>
<dbReference type="InterPro" id="IPR036097">
    <property type="entry name" value="HisK_dim/P_sf"/>
</dbReference>
<dbReference type="InterPro" id="IPR003661">
    <property type="entry name" value="HisK_dim/P_dom"/>
</dbReference>
<sequence>MRLRKSLRNAMLVMLVSITALGISFFLYIRWFMEVRAGLLELARTLNLDGDRILAPETFSVVLTLSVLVGLILVGLSVIYFYYRRALSLYRVQRRFFRSFTHELKTPVASIRLYLDTFIRHELPREEALRYLGYMKQNAERLSEQIEMILNLARIEGGVTPLAPEPVDLGRKIQAIHASQPHLAVLSLVVTGEKDPLFYPVDPVLFTMVVTNLMENALRYNDSDKPAMLVNLDKREKDILLSFNDNGLGLQKKHLKSVFRRFFRANPMGPTPGTGLGLHLVGHLVRMHKGRIWAESDGPGRGSTFLISLPLKKRDLAKNEKKNSDNRR</sequence>
<keyword evidence="3" id="KW-0597">Phosphoprotein</keyword>
<dbReference type="CDD" id="cd00082">
    <property type="entry name" value="HisKA"/>
    <property type="match status" value="1"/>
</dbReference>
<dbReference type="SMART" id="SM00387">
    <property type="entry name" value="HATPase_c"/>
    <property type="match status" value="1"/>
</dbReference>
<dbReference type="PRINTS" id="PR00344">
    <property type="entry name" value="BCTRLSENSOR"/>
</dbReference>
<comment type="caution">
    <text evidence="6">The sequence shown here is derived from an EMBL/GenBank/DDBJ whole genome shotgun (WGS) entry which is preliminary data.</text>
</comment>
<keyword evidence="4" id="KW-0812">Transmembrane</keyword>
<dbReference type="SUPFAM" id="SSF47384">
    <property type="entry name" value="Homodimeric domain of signal transducing histidine kinase"/>
    <property type="match status" value="1"/>
</dbReference>
<dbReference type="Gene3D" id="3.30.565.10">
    <property type="entry name" value="Histidine kinase-like ATPase, C-terminal domain"/>
    <property type="match status" value="1"/>
</dbReference>
<dbReference type="InterPro" id="IPR003594">
    <property type="entry name" value="HATPase_dom"/>
</dbReference>
<dbReference type="Gene3D" id="1.10.287.130">
    <property type="match status" value="1"/>
</dbReference>